<keyword evidence="4" id="KW-0812">Transmembrane</keyword>
<dbReference type="Gene3D" id="3.30.200.20">
    <property type="entry name" value="Phosphorylase Kinase, domain 1"/>
    <property type="match status" value="1"/>
</dbReference>
<dbReference type="SUPFAM" id="SSF56112">
    <property type="entry name" value="Protein kinase-like (PK-like)"/>
    <property type="match status" value="1"/>
</dbReference>
<keyword evidence="2" id="KW-0547">Nucleotide-binding</keyword>
<dbReference type="eggNOG" id="KOG1187">
    <property type="taxonomic scope" value="Eukaryota"/>
</dbReference>
<evidence type="ECO:0000256" key="4">
    <source>
        <dbReference type="SAM" id="Phobius"/>
    </source>
</evidence>
<evidence type="ECO:0000313" key="5">
    <source>
        <dbReference type="EMBL" id="EXB70610.1"/>
    </source>
</evidence>
<proteinExistence type="predicted"/>
<feature type="transmembrane region" description="Helical" evidence="4">
    <location>
        <begin position="6"/>
        <end position="30"/>
    </location>
</feature>
<evidence type="ECO:0000256" key="3">
    <source>
        <dbReference type="ARBA" id="ARBA00022840"/>
    </source>
</evidence>
<dbReference type="GO" id="GO:0004674">
    <property type="term" value="F:protein serine/threonine kinase activity"/>
    <property type="evidence" value="ECO:0007669"/>
    <property type="project" value="UniProtKB-KW"/>
</dbReference>
<dbReference type="PANTHER" id="PTHR47989:SF47">
    <property type="entry name" value="SERINE_THREONINE-PROTEIN KINASE PBL28-RELATED"/>
    <property type="match status" value="1"/>
</dbReference>
<dbReference type="GO" id="GO:0005524">
    <property type="term" value="F:ATP binding"/>
    <property type="evidence" value="ECO:0007669"/>
    <property type="project" value="UniProtKB-KW"/>
</dbReference>
<keyword evidence="4" id="KW-1133">Transmembrane helix</keyword>
<dbReference type="Proteomes" id="UP000030645">
    <property type="component" value="Unassembled WGS sequence"/>
</dbReference>
<keyword evidence="1" id="KW-0418">Kinase</keyword>
<keyword evidence="1" id="KW-0723">Serine/threonine-protein kinase</keyword>
<keyword evidence="3" id="KW-0067">ATP-binding</keyword>
<evidence type="ECO:0000256" key="1">
    <source>
        <dbReference type="ARBA" id="ARBA00022527"/>
    </source>
</evidence>
<dbReference type="AlphaFoldDB" id="W9RDA7"/>
<organism evidence="5 6">
    <name type="scientific">Morus notabilis</name>
    <dbReference type="NCBI Taxonomy" id="981085"/>
    <lineage>
        <taxon>Eukaryota</taxon>
        <taxon>Viridiplantae</taxon>
        <taxon>Streptophyta</taxon>
        <taxon>Embryophyta</taxon>
        <taxon>Tracheophyta</taxon>
        <taxon>Spermatophyta</taxon>
        <taxon>Magnoliopsida</taxon>
        <taxon>eudicotyledons</taxon>
        <taxon>Gunneridae</taxon>
        <taxon>Pentapetalae</taxon>
        <taxon>rosids</taxon>
        <taxon>fabids</taxon>
        <taxon>Rosales</taxon>
        <taxon>Moraceae</taxon>
        <taxon>Moreae</taxon>
        <taxon>Morus</taxon>
    </lineage>
</organism>
<reference evidence="6" key="1">
    <citation type="submission" date="2013-01" db="EMBL/GenBank/DDBJ databases">
        <title>Draft Genome Sequence of a Mulberry Tree, Morus notabilis C.K. Schneid.</title>
        <authorList>
            <person name="He N."/>
            <person name="Zhao S."/>
        </authorList>
    </citation>
    <scope>NUCLEOTIDE SEQUENCE</scope>
</reference>
<dbReference type="STRING" id="981085.W9RDA7"/>
<keyword evidence="6" id="KW-1185">Reference proteome</keyword>
<gene>
    <name evidence="5" type="ORF">L484_023795</name>
</gene>
<sequence length="151" mass="16660">MDATALGFMASFPTLAIAVIIFTALGIMVCKSKKFKSSQIQEASNLNPNPNPNPNQMTIDVKEVAVFHMSLQISAMSDIITATKRFSFDLIIGHSRFRLLYKAVLPMVSTSPSLTSSKEFRSELEILGKLQHQNIERIIGYCVPGANKILI</sequence>
<name>W9RDA7_9ROSA</name>
<evidence type="ECO:0000256" key="2">
    <source>
        <dbReference type="ARBA" id="ARBA00022741"/>
    </source>
</evidence>
<dbReference type="PANTHER" id="PTHR47989">
    <property type="entry name" value="OS01G0750732 PROTEIN"/>
    <property type="match status" value="1"/>
</dbReference>
<keyword evidence="4" id="KW-0472">Membrane</keyword>
<protein>
    <recommendedName>
        <fullName evidence="7">Serine-threonine/tyrosine-protein kinase catalytic domain-containing protein</fullName>
    </recommendedName>
</protein>
<dbReference type="InterPro" id="IPR011009">
    <property type="entry name" value="Kinase-like_dom_sf"/>
</dbReference>
<evidence type="ECO:0008006" key="7">
    <source>
        <dbReference type="Google" id="ProtNLM"/>
    </source>
</evidence>
<evidence type="ECO:0000313" key="6">
    <source>
        <dbReference type="Proteomes" id="UP000030645"/>
    </source>
</evidence>
<accession>W9RDA7</accession>
<dbReference type="EMBL" id="KE344611">
    <property type="protein sequence ID" value="EXB70610.1"/>
    <property type="molecule type" value="Genomic_DNA"/>
</dbReference>
<keyword evidence="1" id="KW-0808">Transferase</keyword>